<reference evidence="1 2" key="1">
    <citation type="journal article" date="2007" name="J. Bacteriol.">
        <title>Whole-genome analysis of the methyl tert-butyl ether-degrading beta-proteobacterium Methylibium petroleiphilum PM1.</title>
        <authorList>
            <person name="Kane S.R."/>
            <person name="Chakicherla A.Y."/>
            <person name="Chain P.S.G."/>
            <person name="Schmidt R."/>
            <person name="Shin M.W."/>
            <person name="Legler T.C."/>
            <person name="Scow K.M."/>
            <person name="Larimer F.W."/>
            <person name="Lucas S.M."/>
            <person name="Richardson P.M."/>
            <person name="Hristova K.R."/>
        </authorList>
    </citation>
    <scope>NUCLEOTIDE SEQUENCE [LARGE SCALE GENOMIC DNA]</scope>
    <source>
        <strain evidence="2">ATCC BAA-1232 / LMG 22953 / PM1</strain>
    </source>
</reference>
<organism evidence="1 2">
    <name type="scientific">Methylibium petroleiphilum (strain ATCC BAA-1232 / LMG 22953 / PM1)</name>
    <dbReference type="NCBI Taxonomy" id="420662"/>
    <lineage>
        <taxon>Bacteria</taxon>
        <taxon>Pseudomonadati</taxon>
        <taxon>Pseudomonadota</taxon>
        <taxon>Betaproteobacteria</taxon>
        <taxon>Burkholderiales</taxon>
        <taxon>Sphaerotilaceae</taxon>
        <taxon>Methylibium</taxon>
    </lineage>
</organism>
<proteinExistence type="predicted"/>
<evidence type="ECO:0000313" key="2">
    <source>
        <dbReference type="Proteomes" id="UP000000366"/>
    </source>
</evidence>
<dbReference type="HOGENOM" id="CLU_086367_0_0_4"/>
<evidence type="ECO:0008006" key="3">
    <source>
        <dbReference type="Google" id="ProtNLM"/>
    </source>
</evidence>
<evidence type="ECO:0000313" key="1">
    <source>
        <dbReference type="EMBL" id="ABM96156.1"/>
    </source>
</evidence>
<dbReference type="RefSeq" id="WP_011830779.1">
    <property type="nucleotide sequence ID" value="NC_008825.1"/>
</dbReference>
<dbReference type="STRING" id="420662.Mpe_A3203"/>
<dbReference type="eggNOG" id="ENOG502Z9TC">
    <property type="taxonomic scope" value="Bacteria"/>
</dbReference>
<dbReference type="AlphaFoldDB" id="A2SKR7"/>
<name>A2SKR7_METPP</name>
<protein>
    <recommendedName>
        <fullName evidence="3">Nucleotidyltransferase</fullName>
    </recommendedName>
</protein>
<keyword evidence="2" id="KW-1185">Reference proteome</keyword>
<dbReference type="KEGG" id="mpt:Mpe_A3203"/>
<dbReference type="Proteomes" id="UP000000366">
    <property type="component" value="Chromosome"/>
</dbReference>
<accession>A2SKR7</accession>
<dbReference type="EMBL" id="CP000555">
    <property type="protein sequence ID" value="ABM96156.1"/>
    <property type="molecule type" value="Genomic_DNA"/>
</dbReference>
<gene>
    <name evidence="1" type="ordered locus">Mpe_A3203</name>
</gene>
<sequence>MPSSAPSALSAEIAATAARLVVEEGLEYGPAKQRALKLLGHRGLPARDLPDNDLLEYEVRTYIELFCAETQPRELAALREVALGWMERLAEFRPHLSGAVWRGTATRLNDVHLQLYCDDSKAAEIALLNAGIGYDVGSTRSPNGRTIDVLSLAQPCATLNESVTVHLSILDHNDLRGALKRDAHGRSARGDAAALRQLMTKDAR</sequence>